<dbReference type="Proteomes" id="UP000436088">
    <property type="component" value="Unassembled WGS sequence"/>
</dbReference>
<protein>
    <submittedName>
        <fullName evidence="1">(RS)-norcoclaurine 6-O-methyltransferase-like isoform 1</fullName>
    </submittedName>
</protein>
<reference evidence="1" key="1">
    <citation type="submission" date="2019-09" db="EMBL/GenBank/DDBJ databases">
        <title>Draft genome information of white flower Hibiscus syriacus.</title>
        <authorList>
            <person name="Kim Y.-M."/>
        </authorList>
    </citation>
    <scope>NUCLEOTIDE SEQUENCE [LARGE SCALE GENOMIC DNA]</scope>
    <source>
        <strain evidence="1">YM2019G1</strain>
    </source>
</reference>
<dbReference type="AlphaFoldDB" id="A0A6A2WT53"/>
<organism evidence="1 2">
    <name type="scientific">Hibiscus syriacus</name>
    <name type="common">Rose of Sharon</name>
    <dbReference type="NCBI Taxonomy" id="106335"/>
    <lineage>
        <taxon>Eukaryota</taxon>
        <taxon>Viridiplantae</taxon>
        <taxon>Streptophyta</taxon>
        <taxon>Embryophyta</taxon>
        <taxon>Tracheophyta</taxon>
        <taxon>Spermatophyta</taxon>
        <taxon>Magnoliopsida</taxon>
        <taxon>eudicotyledons</taxon>
        <taxon>Gunneridae</taxon>
        <taxon>Pentapetalae</taxon>
        <taxon>rosids</taxon>
        <taxon>malvids</taxon>
        <taxon>Malvales</taxon>
        <taxon>Malvaceae</taxon>
        <taxon>Malvoideae</taxon>
        <taxon>Hibiscus</taxon>
    </lineage>
</organism>
<dbReference type="PANTHER" id="PTHR31343:SF3">
    <property type="entry name" value="DUF789 DOMAIN-CONTAINING PROTEIN"/>
    <property type="match status" value="1"/>
</dbReference>
<dbReference type="GO" id="GO:0008168">
    <property type="term" value="F:methyltransferase activity"/>
    <property type="evidence" value="ECO:0007669"/>
    <property type="project" value="UniProtKB-KW"/>
</dbReference>
<sequence length="206" mass="23146">MSFDAGLTRSNLDCFLHCTTPTSEIMTLNLLGNHREKENVEYFTLSDLWNCYGEWSAYGAGVPIMLKNYKTLVQYYVLYLSAVQIFTGGSPVNILSDSSSDESDTDNLWRWDGCSSEDGGSEQDSRLGYLYFQYFERSTPYGRVTLTDKIPRVTVTVASRFRRSGWPSTRCRGRVGLGRFQTRPREAGVAFECGGFVAKATWGPAP</sequence>
<dbReference type="GO" id="GO:0032259">
    <property type="term" value="P:methylation"/>
    <property type="evidence" value="ECO:0007669"/>
    <property type="project" value="UniProtKB-KW"/>
</dbReference>
<evidence type="ECO:0000313" key="1">
    <source>
        <dbReference type="EMBL" id="KAE8664068.1"/>
    </source>
</evidence>
<proteinExistence type="predicted"/>
<dbReference type="EMBL" id="VEPZ02001661">
    <property type="protein sequence ID" value="KAE8664068.1"/>
    <property type="molecule type" value="Genomic_DNA"/>
</dbReference>
<dbReference type="Pfam" id="PF05623">
    <property type="entry name" value="DUF789"/>
    <property type="match status" value="1"/>
</dbReference>
<dbReference type="InterPro" id="IPR008507">
    <property type="entry name" value="DUF789"/>
</dbReference>
<evidence type="ECO:0000313" key="2">
    <source>
        <dbReference type="Proteomes" id="UP000436088"/>
    </source>
</evidence>
<comment type="caution">
    <text evidence="1">The sequence shown here is derived from an EMBL/GenBank/DDBJ whole genome shotgun (WGS) entry which is preliminary data.</text>
</comment>
<gene>
    <name evidence="1" type="ORF">F3Y22_tig00112857pilonHSYRG00228</name>
</gene>
<accession>A0A6A2WT53</accession>
<dbReference type="PANTHER" id="PTHR31343">
    <property type="entry name" value="T15D22.8"/>
    <property type="match status" value="1"/>
</dbReference>
<keyword evidence="2" id="KW-1185">Reference proteome</keyword>
<name>A0A6A2WT53_HIBSY</name>